<dbReference type="InterPro" id="IPR043129">
    <property type="entry name" value="ATPase_NBD"/>
</dbReference>
<feature type="region of interest" description="Disordered" evidence="1">
    <location>
        <begin position="334"/>
        <end position="364"/>
    </location>
</feature>
<dbReference type="EMBL" id="CP023445">
    <property type="protein sequence ID" value="ATE56860.1"/>
    <property type="molecule type" value="Genomic_DNA"/>
</dbReference>
<dbReference type="Gene3D" id="3.30.420.40">
    <property type="match status" value="2"/>
</dbReference>
<dbReference type="NCBIfam" id="NF007146">
    <property type="entry name" value="PRK09585.2-6"/>
    <property type="match status" value="1"/>
</dbReference>
<reference evidence="2" key="1">
    <citation type="submission" date="2017-09" db="EMBL/GenBank/DDBJ databases">
        <title>Complete Genome Sequence of ansamitocin-producing Bacterium Actinosynnema pretiosum X47.</title>
        <authorList>
            <person name="Cao G."/>
            <person name="Zong G."/>
            <person name="Zhong C."/>
            <person name="Fu J."/>
        </authorList>
    </citation>
    <scope>NUCLEOTIDE SEQUENCE [LARGE SCALE GENOMIC DNA]</scope>
    <source>
        <strain evidence="2">X47</strain>
    </source>
</reference>
<organism evidence="2 3">
    <name type="scientific">Actinosynnema pretiosum</name>
    <dbReference type="NCBI Taxonomy" id="42197"/>
    <lineage>
        <taxon>Bacteria</taxon>
        <taxon>Bacillati</taxon>
        <taxon>Actinomycetota</taxon>
        <taxon>Actinomycetes</taxon>
        <taxon>Pseudonocardiales</taxon>
        <taxon>Pseudonocardiaceae</taxon>
        <taxon>Actinosynnema</taxon>
    </lineage>
</organism>
<keyword evidence="3" id="KW-1185">Reference proteome</keyword>
<evidence type="ECO:0000313" key="2">
    <source>
        <dbReference type="EMBL" id="ATE56860.1"/>
    </source>
</evidence>
<dbReference type="AlphaFoldDB" id="A0A290ZCU5"/>
<accession>A0A290ZCU5</accession>
<dbReference type="SUPFAM" id="SSF53067">
    <property type="entry name" value="Actin-like ATPase domain"/>
    <property type="match status" value="1"/>
</dbReference>
<dbReference type="InterPro" id="IPR005338">
    <property type="entry name" value="Anhydro_N_Ac-Mur_kinase"/>
</dbReference>
<dbReference type="GO" id="GO:0016301">
    <property type="term" value="F:kinase activity"/>
    <property type="evidence" value="ECO:0007669"/>
    <property type="project" value="UniProtKB-KW"/>
</dbReference>
<sequence length="376" mass="38278">MRVIGLHSGTSADAVDVAVADLSLDGPVVVLSPVEHAEHPFPDRLRAVPTGAGDVCALDTGLGRLFGRIAAGYRGELVSSLGQTAHHRVESGTCLGTLQLGEPAWIAEATGLPVVSGFRQRDVAAGGHGAPLASTLDVLWLAELSKTAPAAALNLGGIANVTLVRHGHPPSACDTGPGNALLDAAARRITGTPCDVDGALALRGAVHPGLLDRLLADPHYARPAPKSTGKEHFNAGYLDRATEGLALTPEDLLATLVELTARTAARACADARLVVVSGGGTRNPALMAALRRRLPGSDVRPSDDLGLPAGAKEAHLTALLGFLAWHGLPGNVPAATGARGPRPLGSITPGRAPLRLPEPATTPVTGLRIGGSRACT</sequence>
<dbReference type="PANTHER" id="PTHR30605:SF0">
    <property type="entry name" value="ANHYDRO-N-ACETYLMURAMIC ACID KINASE"/>
    <property type="match status" value="1"/>
</dbReference>
<evidence type="ECO:0000256" key="1">
    <source>
        <dbReference type="SAM" id="MobiDB-lite"/>
    </source>
</evidence>
<dbReference type="Pfam" id="PF03702">
    <property type="entry name" value="AnmK"/>
    <property type="match status" value="1"/>
</dbReference>
<dbReference type="Proteomes" id="UP000218505">
    <property type="component" value="Chromosome"/>
</dbReference>
<dbReference type="GO" id="GO:0005524">
    <property type="term" value="F:ATP binding"/>
    <property type="evidence" value="ECO:0007669"/>
    <property type="project" value="InterPro"/>
</dbReference>
<protein>
    <submittedName>
        <fullName evidence="2">Anhydro-N-acetylmuramic acid kinase</fullName>
    </submittedName>
</protein>
<name>A0A290ZCU5_9PSEU</name>
<keyword evidence="2" id="KW-0418">Kinase</keyword>
<dbReference type="KEGG" id="apre:CNX65_29195"/>
<proteinExistence type="predicted"/>
<dbReference type="GO" id="GO:0016773">
    <property type="term" value="F:phosphotransferase activity, alcohol group as acceptor"/>
    <property type="evidence" value="ECO:0007669"/>
    <property type="project" value="InterPro"/>
</dbReference>
<dbReference type="PANTHER" id="PTHR30605">
    <property type="entry name" value="ANHYDRO-N-ACETYLMURAMIC ACID KINASE"/>
    <property type="match status" value="1"/>
</dbReference>
<dbReference type="GO" id="GO:0009254">
    <property type="term" value="P:peptidoglycan turnover"/>
    <property type="evidence" value="ECO:0007669"/>
    <property type="project" value="InterPro"/>
</dbReference>
<gene>
    <name evidence="2" type="ORF">CNX65_29195</name>
</gene>
<evidence type="ECO:0000313" key="3">
    <source>
        <dbReference type="Proteomes" id="UP000218505"/>
    </source>
</evidence>
<dbReference type="GO" id="GO:0006040">
    <property type="term" value="P:amino sugar metabolic process"/>
    <property type="evidence" value="ECO:0007669"/>
    <property type="project" value="InterPro"/>
</dbReference>
<keyword evidence="2" id="KW-0808">Transferase</keyword>